<proteinExistence type="predicted"/>
<keyword evidence="1" id="KW-0732">Signal</keyword>
<dbReference type="Gene3D" id="2.60.40.1880">
    <property type="entry name" value="Invasion associated locus B (IalB) protein"/>
    <property type="match status" value="1"/>
</dbReference>
<dbReference type="Proteomes" id="UP000321638">
    <property type="component" value="Unassembled WGS sequence"/>
</dbReference>
<reference evidence="2 3" key="1">
    <citation type="submission" date="2019-06" db="EMBL/GenBank/DDBJ databases">
        <title>New taxonomy in bacterial strain CC-CFT640, isolated from vineyard.</title>
        <authorList>
            <person name="Lin S.-Y."/>
            <person name="Tsai C.-F."/>
            <person name="Young C.-C."/>
        </authorList>
    </citation>
    <scope>NUCLEOTIDE SEQUENCE [LARGE SCALE GENOMIC DNA]</scope>
    <source>
        <strain evidence="2 3">CC-CFT640</strain>
    </source>
</reference>
<dbReference type="RefSeq" id="WP_147845318.1">
    <property type="nucleotide sequence ID" value="NZ_VDUZ01000002.1"/>
</dbReference>
<feature type="chain" id="PRO_5022880037" description="Invasion associated locus B family protein" evidence="1">
    <location>
        <begin position="22"/>
        <end position="178"/>
    </location>
</feature>
<dbReference type="OrthoDB" id="9806572at2"/>
<name>A0A5C8PVG1_9HYPH</name>
<dbReference type="EMBL" id="VDUZ01000002">
    <property type="protein sequence ID" value="TXL81963.1"/>
    <property type="molecule type" value="Genomic_DNA"/>
</dbReference>
<dbReference type="AlphaFoldDB" id="A0A5C8PVG1"/>
<dbReference type="Pfam" id="PF06776">
    <property type="entry name" value="IalB"/>
    <property type="match status" value="1"/>
</dbReference>
<evidence type="ECO:0000256" key="1">
    <source>
        <dbReference type="SAM" id="SignalP"/>
    </source>
</evidence>
<sequence>MLALLLPSLLAGSAAWGQAPAAAPAESPDLPRKLEDYGDWRALAAGGDDDRTCYVTQKVIPAPPEGRAKDRPLLYVTHRPGKNALNVVSYFAGYAVKPDSDVELDFGFAKFRLFAQEGSNGAWSPNPEVDGRIVESMRAGATVTVRGIDEAGRDMADTFSLQGFTAAFWRATQECRIR</sequence>
<protein>
    <recommendedName>
        <fullName evidence="4">Invasion associated locus B family protein</fullName>
    </recommendedName>
</protein>
<accession>A0A5C8PVG1</accession>
<keyword evidence="3" id="KW-1185">Reference proteome</keyword>
<evidence type="ECO:0000313" key="3">
    <source>
        <dbReference type="Proteomes" id="UP000321638"/>
    </source>
</evidence>
<organism evidence="2 3">
    <name type="scientific">Vineibacter terrae</name>
    <dbReference type="NCBI Taxonomy" id="2586908"/>
    <lineage>
        <taxon>Bacteria</taxon>
        <taxon>Pseudomonadati</taxon>
        <taxon>Pseudomonadota</taxon>
        <taxon>Alphaproteobacteria</taxon>
        <taxon>Hyphomicrobiales</taxon>
        <taxon>Vineibacter</taxon>
    </lineage>
</organism>
<feature type="signal peptide" evidence="1">
    <location>
        <begin position="1"/>
        <end position="21"/>
    </location>
</feature>
<dbReference type="InterPro" id="IPR010642">
    <property type="entry name" value="Invasion_prot_B"/>
</dbReference>
<evidence type="ECO:0000313" key="2">
    <source>
        <dbReference type="EMBL" id="TXL81963.1"/>
    </source>
</evidence>
<gene>
    <name evidence="2" type="ORF">FHP25_02530</name>
</gene>
<comment type="caution">
    <text evidence="2">The sequence shown here is derived from an EMBL/GenBank/DDBJ whole genome shotgun (WGS) entry which is preliminary data.</text>
</comment>
<evidence type="ECO:0008006" key="4">
    <source>
        <dbReference type="Google" id="ProtNLM"/>
    </source>
</evidence>
<dbReference type="InterPro" id="IPR038696">
    <property type="entry name" value="IalB_sf"/>
</dbReference>